<gene>
    <name evidence="1" type="ORF">EV192_104121</name>
</gene>
<accession>A0A4V2S7B3</accession>
<keyword evidence="2" id="KW-1185">Reference proteome</keyword>
<name>A0A4V2S7B3_9PSEU</name>
<protein>
    <submittedName>
        <fullName evidence="1">Uncharacterized protein</fullName>
    </submittedName>
</protein>
<dbReference type="RefSeq" id="WP_165960468.1">
    <property type="nucleotide sequence ID" value="NZ_SLWS01000004.1"/>
</dbReference>
<dbReference type="EMBL" id="SLWS01000004">
    <property type="protein sequence ID" value="TCO59280.1"/>
    <property type="molecule type" value="Genomic_DNA"/>
</dbReference>
<sequence length="48" mass="5329">MTSTLTIADLTEPSGVLDVGHGRARVLIRVFHLLAQGLARRQPQTLRY</sequence>
<proteinExistence type="predicted"/>
<evidence type="ECO:0000313" key="1">
    <source>
        <dbReference type="EMBL" id="TCO59280.1"/>
    </source>
</evidence>
<evidence type="ECO:0000313" key="2">
    <source>
        <dbReference type="Proteomes" id="UP000295680"/>
    </source>
</evidence>
<organism evidence="1 2">
    <name type="scientific">Actinocrispum wychmicini</name>
    <dbReference type="NCBI Taxonomy" id="1213861"/>
    <lineage>
        <taxon>Bacteria</taxon>
        <taxon>Bacillati</taxon>
        <taxon>Actinomycetota</taxon>
        <taxon>Actinomycetes</taxon>
        <taxon>Pseudonocardiales</taxon>
        <taxon>Pseudonocardiaceae</taxon>
        <taxon>Actinocrispum</taxon>
    </lineage>
</organism>
<dbReference type="AlphaFoldDB" id="A0A4V2S7B3"/>
<dbReference type="Proteomes" id="UP000295680">
    <property type="component" value="Unassembled WGS sequence"/>
</dbReference>
<reference evidence="1 2" key="1">
    <citation type="submission" date="2019-03" db="EMBL/GenBank/DDBJ databases">
        <title>Genomic Encyclopedia of Type Strains, Phase IV (KMG-IV): sequencing the most valuable type-strain genomes for metagenomic binning, comparative biology and taxonomic classification.</title>
        <authorList>
            <person name="Goeker M."/>
        </authorList>
    </citation>
    <scope>NUCLEOTIDE SEQUENCE [LARGE SCALE GENOMIC DNA]</scope>
    <source>
        <strain evidence="1 2">DSM 45934</strain>
    </source>
</reference>
<comment type="caution">
    <text evidence="1">The sequence shown here is derived from an EMBL/GenBank/DDBJ whole genome shotgun (WGS) entry which is preliminary data.</text>
</comment>